<keyword evidence="4" id="KW-0862">Zinc</keyword>
<evidence type="ECO:0000313" key="8">
    <source>
        <dbReference type="RefSeq" id="XP_019843834.2"/>
    </source>
</evidence>
<dbReference type="RefSeq" id="XP_019843836.2">
    <property type="nucleotide sequence ID" value="XM_019988277.2"/>
</dbReference>
<dbReference type="PANTHER" id="PTHR14677">
    <property type="entry name" value="ARSENITE INDUCUBLE RNA ASSOCIATED PROTEIN AIP-1-RELATED"/>
    <property type="match status" value="1"/>
</dbReference>
<evidence type="ECO:0000256" key="4">
    <source>
        <dbReference type="ARBA" id="ARBA00022833"/>
    </source>
</evidence>
<dbReference type="InterPro" id="IPR057357">
    <property type="entry name" value="Znf-C2H2_ZFAND2A/B"/>
</dbReference>
<dbReference type="AlphaFoldDB" id="A0A6P5E321"/>
<evidence type="ECO:0000313" key="7">
    <source>
        <dbReference type="Proteomes" id="UP001652663"/>
    </source>
</evidence>
<feature type="domain" description="AN1-type" evidence="6">
    <location>
        <begin position="4"/>
        <end position="52"/>
    </location>
</feature>
<keyword evidence="3 5" id="KW-0863">Zinc-finger</keyword>
<dbReference type="Proteomes" id="UP001652663">
    <property type="component" value="Chromosome 25"/>
</dbReference>
<dbReference type="GO" id="GO:0045047">
    <property type="term" value="P:protein targeting to ER"/>
    <property type="evidence" value="ECO:0007669"/>
    <property type="project" value="TreeGrafter"/>
</dbReference>
<evidence type="ECO:0000259" key="6">
    <source>
        <dbReference type="PROSITE" id="PS51039"/>
    </source>
</evidence>
<name>A0A6P5E321_BOSIN</name>
<dbReference type="InterPro" id="IPR000058">
    <property type="entry name" value="Znf_AN1"/>
</dbReference>
<dbReference type="GeneID" id="109578777"/>
<proteinExistence type="predicted"/>
<keyword evidence="1" id="KW-0479">Metal-binding</keyword>
<keyword evidence="7" id="KW-1185">Reference proteome</keyword>
<dbReference type="PANTHER" id="PTHR14677:SF11">
    <property type="entry name" value="AN1-TYPE ZINC FINGER PROTEIN 2A"/>
    <property type="match status" value="1"/>
</dbReference>
<dbReference type="PROSITE" id="PS51039">
    <property type="entry name" value="ZF_AN1"/>
    <property type="match status" value="2"/>
</dbReference>
<dbReference type="Gene3D" id="4.10.1110.10">
    <property type="entry name" value="AN1-like Zinc finger"/>
    <property type="match status" value="2"/>
</dbReference>
<sequence length="172" mass="19326">MEFPDLGKHCSEKTCKQLDFLPLKCDACKQDFCKDHFTYAAHKCPLGFTKDVRVPVCPLCNSPVPVKRGEIPDVVVGAHMDGDCRRPPGQETVKVFTFRCSREGCRRREMLRVACEECRGSFCLQHRHPLDHGCARRGPPGSLAGCLEPRPSGASREGLGSWLARHFRFKVK</sequence>
<dbReference type="InterPro" id="IPR035896">
    <property type="entry name" value="AN1-like_Znf"/>
</dbReference>
<dbReference type="OrthoDB" id="431929at2759"/>
<gene>
    <name evidence="8 9 10" type="primary">ZFAND2A</name>
</gene>
<dbReference type="SUPFAM" id="SSF118310">
    <property type="entry name" value="AN1-like Zinc finger"/>
    <property type="match status" value="2"/>
</dbReference>
<dbReference type="CTD" id="90637"/>
<dbReference type="Pfam" id="PF01428">
    <property type="entry name" value="zf-AN1"/>
    <property type="match status" value="2"/>
</dbReference>
<protein>
    <submittedName>
        <fullName evidence="8 9">AN1-type zinc finger protein 2A</fullName>
    </submittedName>
</protein>
<dbReference type="RefSeq" id="XP_019843835.2">
    <property type="nucleotide sequence ID" value="XM_019988276.2"/>
</dbReference>
<organism evidence="7 9">
    <name type="scientific">Bos indicus</name>
    <name type="common">Zebu</name>
    <dbReference type="NCBI Taxonomy" id="9915"/>
    <lineage>
        <taxon>Eukaryota</taxon>
        <taxon>Metazoa</taxon>
        <taxon>Chordata</taxon>
        <taxon>Craniata</taxon>
        <taxon>Vertebrata</taxon>
        <taxon>Euteleostomi</taxon>
        <taxon>Mammalia</taxon>
        <taxon>Eutheria</taxon>
        <taxon>Laurasiatheria</taxon>
        <taxon>Artiodactyla</taxon>
        <taxon>Ruminantia</taxon>
        <taxon>Pecora</taxon>
        <taxon>Bovidae</taxon>
        <taxon>Bovinae</taxon>
        <taxon>Bos</taxon>
    </lineage>
</organism>
<evidence type="ECO:0000256" key="3">
    <source>
        <dbReference type="ARBA" id="ARBA00022771"/>
    </source>
</evidence>
<accession>A0A6P5E321</accession>
<dbReference type="GO" id="GO:0005783">
    <property type="term" value="C:endoplasmic reticulum"/>
    <property type="evidence" value="ECO:0007669"/>
    <property type="project" value="TreeGrafter"/>
</dbReference>
<dbReference type="KEGG" id="biu:109578777"/>
<evidence type="ECO:0000256" key="5">
    <source>
        <dbReference type="PROSITE-ProRule" id="PRU00449"/>
    </source>
</evidence>
<evidence type="ECO:0000313" key="10">
    <source>
        <dbReference type="RefSeq" id="XP_019843836.2"/>
    </source>
</evidence>
<reference evidence="8 9" key="1">
    <citation type="submission" date="2025-05" db="UniProtKB">
        <authorList>
            <consortium name="RefSeq"/>
        </authorList>
    </citation>
    <scope>IDENTIFICATION</scope>
    <source>
        <tissue evidence="8 9">Blood</tissue>
    </source>
</reference>
<dbReference type="RefSeq" id="XP_019843834.2">
    <property type="nucleotide sequence ID" value="XM_019988275.2"/>
</dbReference>
<feature type="domain" description="AN1-type" evidence="6">
    <location>
        <begin position="94"/>
        <end position="142"/>
    </location>
</feature>
<dbReference type="GO" id="GO:0008270">
    <property type="term" value="F:zinc ion binding"/>
    <property type="evidence" value="ECO:0007669"/>
    <property type="project" value="UniProtKB-KW"/>
</dbReference>
<accession>A0A6P5E0J5</accession>
<keyword evidence="2" id="KW-0677">Repeat</keyword>
<evidence type="ECO:0000256" key="2">
    <source>
        <dbReference type="ARBA" id="ARBA00022737"/>
    </source>
</evidence>
<evidence type="ECO:0000313" key="9">
    <source>
        <dbReference type="RefSeq" id="XP_019843835.2"/>
    </source>
</evidence>
<dbReference type="SMART" id="SM00154">
    <property type="entry name" value="ZnF_AN1"/>
    <property type="match status" value="2"/>
</dbReference>
<dbReference type="GO" id="GO:0043161">
    <property type="term" value="P:proteasome-mediated ubiquitin-dependent protein catabolic process"/>
    <property type="evidence" value="ECO:0007669"/>
    <property type="project" value="TreeGrafter"/>
</dbReference>
<evidence type="ECO:0000256" key="1">
    <source>
        <dbReference type="ARBA" id="ARBA00022723"/>
    </source>
</evidence>
<dbReference type="Pfam" id="PF25403">
    <property type="entry name" value="zf-C2H2_ZFAND2"/>
    <property type="match status" value="1"/>
</dbReference>